<evidence type="ECO:0000256" key="2">
    <source>
        <dbReference type="ARBA" id="ARBA00023015"/>
    </source>
</evidence>
<dbReference type="Proteomes" id="UP000177042">
    <property type="component" value="Unassembled WGS sequence"/>
</dbReference>
<sequence length="242" mass="27325">MTDLTDRQKALLKAIIEEYIESAEPVGSEVIERKYDLGVSPATIRIEMGKLTDAGFLRQPHTSAGRVPTSMGFKLYVAELMQEKQLPVTAEVSIKEQLWQERHRQERVLKEAVKALAKQCDMLGLAVDNDGQVFYAGAANILDWPEFYDIDVARFVLSLFDEFPRLQDLIGRAHGSDPVHILFGEDLEFENLRPIGFVFTKFELDPAKDGIVGVIGPARMNFSLVLPYVKYVRDLIQQVGRV</sequence>
<evidence type="ECO:0000313" key="7">
    <source>
        <dbReference type="EMBL" id="OGE26830.1"/>
    </source>
</evidence>
<dbReference type="EMBL" id="MFCX01000002">
    <property type="protein sequence ID" value="OGE26830.1"/>
    <property type="molecule type" value="Genomic_DNA"/>
</dbReference>
<dbReference type="InterPro" id="IPR002571">
    <property type="entry name" value="HrcA"/>
</dbReference>
<accession>A0A1F5JEB7</accession>
<evidence type="ECO:0000256" key="1">
    <source>
        <dbReference type="ARBA" id="ARBA00022491"/>
    </source>
</evidence>
<dbReference type="HAMAP" id="MF_00081">
    <property type="entry name" value="HrcA"/>
    <property type="match status" value="1"/>
</dbReference>
<gene>
    <name evidence="5" type="primary">hrcA</name>
    <name evidence="7" type="ORF">A3C26_02915</name>
</gene>
<keyword evidence="4 5" id="KW-0804">Transcription</keyword>
<dbReference type="InterPro" id="IPR021153">
    <property type="entry name" value="HrcA_C"/>
</dbReference>
<comment type="function">
    <text evidence="5">Negative regulator of class I heat shock genes (grpE-dnaK-dnaJ and groELS operons). Prevents heat-shock induction of these operons.</text>
</comment>
<reference evidence="7 8" key="1">
    <citation type="journal article" date="2016" name="Nat. Commun.">
        <title>Thousands of microbial genomes shed light on interconnected biogeochemical processes in an aquifer system.</title>
        <authorList>
            <person name="Anantharaman K."/>
            <person name="Brown C.T."/>
            <person name="Hug L.A."/>
            <person name="Sharon I."/>
            <person name="Castelle C.J."/>
            <person name="Probst A.J."/>
            <person name="Thomas B.C."/>
            <person name="Singh A."/>
            <person name="Wilkins M.J."/>
            <person name="Karaoz U."/>
            <person name="Brodie E.L."/>
            <person name="Williams K.H."/>
            <person name="Hubbard S.S."/>
            <person name="Banfield J.F."/>
        </authorList>
    </citation>
    <scope>NUCLEOTIDE SEQUENCE [LARGE SCALE GENOMIC DNA]</scope>
</reference>
<dbReference type="InterPro" id="IPR036388">
    <property type="entry name" value="WH-like_DNA-bd_sf"/>
</dbReference>
<comment type="caution">
    <text evidence="7">The sequence shown here is derived from an EMBL/GenBank/DDBJ whole genome shotgun (WGS) entry which is preliminary data.</text>
</comment>
<organism evidence="7 8">
    <name type="scientific">Candidatus Daviesbacteria bacterium RIFCSPHIGHO2_02_FULL_39_12</name>
    <dbReference type="NCBI Taxonomy" id="1797770"/>
    <lineage>
        <taxon>Bacteria</taxon>
        <taxon>Candidatus Daviesiibacteriota</taxon>
    </lineage>
</organism>
<keyword evidence="2 5" id="KW-0805">Transcription regulation</keyword>
<keyword evidence="1 5" id="KW-0678">Repressor</keyword>
<dbReference type="GO" id="GO:0003677">
    <property type="term" value="F:DNA binding"/>
    <property type="evidence" value="ECO:0007669"/>
    <property type="project" value="InterPro"/>
</dbReference>
<dbReference type="InterPro" id="IPR029016">
    <property type="entry name" value="GAF-like_dom_sf"/>
</dbReference>
<evidence type="ECO:0000313" key="8">
    <source>
        <dbReference type="Proteomes" id="UP000177042"/>
    </source>
</evidence>
<proteinExistence type="inferred from homology"/>
<dbReference type="Pfam" id="PF01628">
    <property type="entry name" value="HrcA"/>
    <property type="match status" value="1"/>
</dbReference>
<dbReference type="PANTHER" id="PTHR34824:SF1">
    <property type="entry name" value="HEAT-INDUCIBLE TRANSCRIPTION REPRESSOR HRCA"/>
    <property type="match status" value="1"/>
</dbReference>
<protein>
    <recommendedName>
        <fullName evidence="5">Heat-inducible transcription repressor HrcA</fullName>
    </recommendedName>
</protein>
<dbReference type="GO" id="GO:0045892">
    <property type="term" value="P:negative regulation of DNA-templated transcription"/>
    <property type="evidence" value="ECO:0007669"/>
    <property type="project" value="UniProtKB-UniRule"/>
</dbReference>
<dbReference type="SUPFAM" id="SSF55781">
    <property type="entry name" value="GAF domain-like"/>
    <property type="match status" value="1"/>
</dbReference>
<dbReference type="SUPFAM" id="SSF46785">
    <property type="entry name" value="Winged helix' DNA-binding domain"/>
    <property type="match status" value="1"/>
</dbReference>
<dbReference type="AlphaFoldDB" id="A0A1F5JEB7"/>
<keyword evidence="3 5" id="KW-0346">Stress response</keyword>
<dbReference type="Gene3D" id="3.30.450.40">
    <property type="match status" value="1"/>
</dbReference>
<feature type="domain" description="Heat-inducible transcription repressor HrcA C-terminal" evidence="6">
    <location>
        <begin position="91"/>
        <end position="223"/>
    </location>
</feature>
<evidence type="ECO:0000259" key="6">
    <source>
        <dbReference type="Pfam" id="PF01628"/>
    </source>
</evidence>
<dbReference type="InterPro" id="IPR036390">
    <property type="entry name" value="WH_DNA-bd_sf"/>
</dbReference>
<dbReference type="PANTHER" id="PTHR34824">
    <property type="entry name" value="HEAT-INDUCIBLE TRANSCRIPTION REPRESSOR HRCA"/>
    <property type="match status" value="1"/>
</dbReference>
<evidence type="ECO:0000256" key="5">
    <source>
        <dbReference type="HAMAP-Rule" id="MF_00081"/>
    </source>
</evidence>
<name>A0A1F5JEB7_9BACT</name>
<dbReference type="Gene3D" id="1.10.10.10">
    <property type="entry name" value="Winged helix-like DNA-binding domain superfamily/Winged helix DNA-binding domain"/>
    <property type="match status" value="1"/>
</dbReference>
<evidence type="ECO:0000256" key="4">
    <source>
        <dbReference type="ARBA" id="ARBA00023163"/>
    </source>
</evidence>
<comment type="similarity">
    <text evidence="5">Belongs to the HrcA family.</text>
</comment>
<evidence type="ECO:0000256" key="3">
    <source>
        <dbReference type="ARBA" id="ARBA00023016"/>
    </source>
</evidence>